<evidence type="ECO:0000313" key="1">
    <source>
        <dbReference type="EMBL" id="MBN2067766.1"/>
    </source>
</evidence>
<dbReference type="AlphaFoldDB" id="A0A938YY05"/>
<dbReference type="Gene3D" id="3.40.50.300">
    <property type="entry name" value="P-loop containing nucleotide triphosphate hydrolases"/>
    <property type="match status" value="1"/>
</dbReference>
<organism evidence="1 2">
    <name type="scientific">Candidatus Iainarchaeum sp</name>
    <dbReference type="NCBI Taxonomy" id="3101447"/>
    <lineage>
        <taxon>Archaea</taxon>
        <taxon>Candidatus Iainarchaeota</taxon>
        <taxon>Candidatus Iainarchaeia</taxon>
        <taxon>Candidatus Iainarchaeales</taxon>
        <taxon>Candidatus Iainarchaeaceae</taxon>
        <taxon>Candidatus Iainarchaeum</taxon>
    </lineage>
</organism>
<comment type="caution">
    <text evidence="1">The sequence shown here is derived from an EMBL/GenBank/DDBJ whole genome shotgun (WGS) entry which is preliminary data.</text>
</comment>
<accession>A0A938YY05</accession>
<reference evidence="1" key="1">
    <citation type="submission" date="2021-01" db="EMBL/GenBank/DDBJ databases">
        <title>Active Sulfur Cycling in an Early Earth Analoge.</title>
        <authorList>
            <person name="Hahn C.R."/>
            <person name="Youssef N.H."/>
            <person name="Elshahed M."/>
        </authorList>
    </citation>
    <scope>NUCLEOTIDE SEQUENCE</scope>
    <source>
        <strain evidence="1">Zod_Metabat.1151</strain>
    </source>
</reference>
<sequence>MRFNLRQGPWTTIFKGSFLGHDLEMMQNEEGILLTAIYEKQGSETTGALLQAFNLFHAIGEVQNFVEGLSNDALIFSRHDGNTTVHFLIAGSKPEYSKMSEELVAESVDRLIQQVMKREKVLLDVSKAYELQLNPLKQCSGDIKQVFFSQPFIVPLLQKVEGKEEEQPALVQAAGQGEAIILGMTKDEKQLKEPLLFFKNTLVEGPSMQHRMHFLHILIESALISNIVTVVFDSKHYFEGLRRPNRDLGALQRYKVAIEPIGFPVKYFKAVDKVKVDLGSVDIAGMLQAFGCGGATSQLMGQGTTGKSFQSIEKLIEAVDETGSEDRTYMFERNRMKRIIKLMDIIYPDLFNSKNDLEEITKGWFKAIGRASVIEVDDLDERALAVLVNSFLNELADFYSKKHQGKKLNAVVVIPNAEKIFPGKQTRLSGNSVKALKRLQEYGVGFAMTADRALDLDPALTELAEASITIVKENDAAVQLKGKKSYRAMLRPGLSECSETGQAQA</sequence>
<gene>
    <name evidence="1" type="ORF">JW744_04825</name>
</gene>
<name>A0A938YY05_9ARCH</name>
<protein>
    <submittedName>
        <fullName evidence="1">Uncharacterized protein</fullName>
    </submittedName>
</protein>
<evidence type="ECO:0000313" key="2">
    <source>
        <dbReference type="Proteomes" id="UP000809243"/>
    </source>
</evidence>
<dbReference type="EMBL" id="JAFGDB010000083">
    <property type="protein sequence ID" value="MBN2067766.1"/>
    <property type="molecule type" value="Genomic_DNA"/>
</dbReference>
<dbReference type="InterPro" id="IPR027417">
    <property type="entry name" value="P-loop_NTPase"/>
</dbReference>
<dbReference type="Proteomes" id="UP000809243">
    <property type="component" value="Unassembled WGS sequence"/>
</dbReference>
<proteinExistence type="predicted"/>